<accession>A0A6C0LUR9</accession>
<feature type="compositionally biased region" description="Basic residues" evidence="1">
    <location>
        <begin position="7"/>
        <end position="18"/>
    </location>
</feature>
<dbReference type="EMBL" id="MN740561">
    <property type="protein sequence ID" value="QHU33748.1"/>
    <property type="molecule type" value="Genomic_DNA"/>
</dbReference>
<organism evidence="2">
    <name type="scientific">viral metagenome</name>
    <dbReference type="NCBI Taxonomy" id="1070528"/>
    <lineage>
        <taxon>unclassified sequences</taxon>
        <taxon>metagenomes</taxon>
        <taxon>organismal metagenomes</taxon>
    </lineage>
</organism>
<evidence type="ECO:0000313" key="2">
    <source>
        <dbReference type="EMBL" id="QHU33748.1"/>
    </source>
</evidence>
<proteinExistence type="predicted"/>
<evidence type="ECO:0000256" key="1">
    <source>
        <dbReference type="SAM" id="MobiDB-lite"/>
    </source>
</evidence>
<protein>
    <submittedName>
        <fullName evidence="2">Uncharacterized protein</fullName>
    </submittedName>
</protein>
<feature type="region of interest" description="Disordered" evidence="1">
    <location>
        <begin position="1"/>
        <end position="21"/>
    </location>
</feature>
<name>A0A6C0LUR9_9ZZZZ</name>
<reference evidence="2" key="1">
    <citation type="journal article" date="2020" name="Nature">
        <title>Giant virus diversity and host interactions through global metagenomics.</title>
        <authorList>
            <person name="Schulz F."/>
            <person name="Roux S."/>
            <person name="Paez-Espino D."/>
            <person name="Jungbluth S."/>
            <person name="Walsh D.A."/>
            <person name="Denef V.J."/>
            <person name="McMahon K.D."/>
            <person name="Konstantinidis K.T."/>
            <person name="Eloe-Fadrosh E.A."/>
            <person name="Kyrpides N.C."/>
            <person name="Woyke T."/>
        </authorList>
    </citation>
    <scope>NUCLEOTIDE SEQUENCE</scope>
    <source>
        <strain evidence="2">GVMAG-S-1016704-121</strain>
    </source>
</reference>
<dbReference type="AlphaFoldDB" id="A0A6C0LUR9"/>
<sequence length="80" mass="8932">MSPGPKSHIKKPKRKKVKKDSEYPLNTDIEVYVKFGSEFIAQLPEIGEEFGEDKAILVDTSEIESHIVTQPKSTRSASSV</sequence>